<feature type="domain" description="Macro" evidence="2">
    <location>
        <begin position="1"/>
        <end position="156"/>
    </location>
</feature>
<proteinExistence type="predicted"/>
<dbReference type="PROSITE" id="PS51154">
    <property type="entry name" value="MACRO"/>
    <property type="match status" value="1"/>
</dbReference>
<dbReference type="PANTHER" id="PTHR12521:SF0">
    <property type="entry name" value="ADP-RIBOSE GLYCOHYDROLASE OARD1"/>
    <property type="match status" value="1"/>
</dbReference>
<organism evidence="3 4">
    <name type="scientific">Brevibacillus formosus</name>
    <dbReference type="NCBI Taxonomy" id="54913"/>
    <lineage>
        <taxon>Bacteria</taxon>
        <taxon>Bacillati</taxon>
        <taxon>Bacillota</taxon>
        <taxon>Bacilli</taxon>
        <taxon>Bacillales</taxon>
        <taxon>Paenibacillaceae</taxon>
        <taxon>Brevibacillus</taxon>
    </lineage>
</organism>
<dbReference type="PANTHER" id="PTHR12521">
    <property type="entry name" value="PROTEIN C6ORF130"/>
    <property type="match status" value="1"/>
</dbReference>
<dbReference type="GO" id="GO:0140291">
    <property type="term" value="P:peptidyl-glutamate ADP-deribosylation"/>
    <property type="evidence" value="ECO:0007669"/>
    <property type="project" value="TreeGrafter"/>
</dbReference>
<evidence type="ECO:0000259" key="2">
    <source>
        <dbReference type="PROSITE" id="PS51154"/>
    </source>
</evidence>
<reference evidence="3 4" key="1">
    <citation type="submission" date="2016-11" db="EMBL/GenBank/DDBJ databases">
        <authorList>
            <person name="Jaros S."/>
            <person name="Januszkiewicz K."/>
            <person name="Wedrychowicz H."/>
        </authorList>
    </citation>
    <scope>NUCLEOTIDE SEQUENCE [LARGE SCALE GENOMIC DNA]</scope>
    <source>
        <strain evidence="3 4">NF2</strain>
    </source>
</reference>
<dbReference type="KEGG" id="bfm:BP422_15225"/>
<evidence type="ECO:0000313" key="3">
    <source>
        <dbReference type="EMBL" id="ASJ54801.1"/>
    </source>
</evidence>
<dbReference type="Pfam" id="PF01661">
    <property type="entry name" value="Macro"/>
    <property type="match status" value="1"/>
</dbReference>
<evidence type="ECO:0000256" key="1">
    <source>
        <dbReference type="ARBA" id="ARBA00035885"/>
    </source>
</evidence>
<sequence>MNESVQVVSGNILEAPENIIVQQVNCMGVMGAGLAKQIRAKYPSVYTEYKRNCEQYADARGDLLGQVLLCQVGEGKYIANLFAQLGYGKKGVYTKYDMLQKGLEEVLSLAKKENLTIAIPYGIGCGLAGGDWGVVSKQLDDIFVGFSVKVYKLEAA</sequence>
<dbReference type="InterPro" id="IPR050892">
    <property type="entry name" value="ADP-ribose_metab_enzymes"/>
</dbReference>
<accession>A0A220MIE0</accession>
<dbReference type="InterPro" id="IPR043472">
    <property type="entry name" value="Macro_dom-like"/>
</dbReference>
<dbReference type="SMART" id="SM00506">
    <property type="entry name" value="A1pp"/>
    <property type="match status" value="1"/>
</dbReference>
<evidence type="ECO:0000313" key="4">
    <source>
        <dbReference type="Proteomes" id="UP000197781"/>
    </source>
</evidence>
<dbReference type="AlphaFoldDB" id="A0A220MIE0"/>
<name>A0A220MIE0_9BACL</name>
<dbReference type="SUPFAM" id="SSF52949">
    <property type="entry name" value="Macro domain-like"/>
    <property type="match status" value="1"/>
</dbReference>
<dbReference type="InterPro" id="IPR002589">
    <property type="entry name" value="Macro_dom"/>
</dbReference>
<dbReference type="Gene3D" id="3.40.220.10">
    <property type="entry name" value="Leucine Aminopeptidase, subunit E, domain 1"/>
    <property type="match status" value="1"/>
</dbReference>
<dbReference type="RefSeq" id="WP_088908512.1">
    <property type="nucleotide sequence ID" value="NZ_CP018145.1"/>
</dbReference>
<gene>
    <name evidence="3" type="ORF">BP422_15225</name>
</gene>
<dbReference type="EMBL" id="CP018145">
    <property type="protein sequence ID" value="ASJ54801.1"/>
    <property type="molecule type" value="Genomic_DNA"/>
</dbReference>
<comment type="catalytic activity">
    <reaction evidence="1">
        <text>an N-(ADP-alpha-D-ribosyl)-thymidine in DNA + H2O = a thymidine in DNA + ADP-D-ribose</text>
        <dbReference type="Rhea" id="RHEA:71655"/>
        <dbReference type="Rhea" id="RHEA-COMP:13556"/>
        <dbReference type="Rhea" id="RHEA-COMP:18051"/>
        <dbReference type="ChEBI" id="CHEBI:15377"/>
        <dbReference type="ChEBI" id="CHEBI:57967"/>
        <dbReference type="ChEBI" id="CHEBI:137386"/>
        <dbReference type="ChEBI" id="CHEBI:191199"/>
    </reaction>
    <physiologicalReaction direction="left-to-right" evidence="1">
        <dbReference type="Rhea" id="RHEA:71656"/>
    </physiologicalReaction>
</comment>
<dbReference type="Proteomes" id="UP000197781">
    <property type="component" value="Chromosome"/>
</dbReference>
<protein>
    <submittedName>
        <fullName evidence="3">Appr-1-p processing protein</fullName>
    </submittedName>
</protein>